<comment type="caution">
    <text evidence="1">The sequence shown here is derived from an EMBL/GenBank/DDBJ whole genome shotgun (WGS) entry which is preliminary data.</text>
</comment>
<protein>
    <submittedName>
        <fullName evidence="1">Uncharacterized protein</fullName>
    </submittedName>
</protein>
<reference evidence="1 2" key="1">
    <citation type="submission" date="2018-10" db="EMBL/GenBank/DDBJ databases">
        <title>Genome assembly for a Yunnan-Guizhou Plateau 3E fish, Anabarilius grahami (Regan), and its evolutionary and genetic applications.</title>
        <authorList>
            <person name="Jiang W."/>
        </authorList>
    </citation>
    <scope>NUCLEOTIDE SEQUENCE [LARGE SCALE GENOMIC DNA]</scope>
    <source>
        <strain evidence="1">AG-KIZ</strain>
        <tissue evidence="1">Muscle</tissue>
    </source>
</reference>
<evidence type="ECO:0000313" key="2">
    <source>
        <dbReference type="Proteomes" id="UP000281406"/>
    </source>
</evidence>
<keyword evidence="2" id="KW-1185">Reference proteome</keyword>
<name>A0A3N0YW21_ANAGA</name>
<proteinExistence type="predicted"/>
<accession>A0A3N0YW21</accession>
<gene>
    <name evidence="1" type="ORF">DPX16_20954</name>
</gene>
<dbReference type="AlphaFoldDB" id="A0A3N0YW21"/>
<sequence length="104" mass="11414">MPCRKSEGDVSRGHYQRPSETLVLAMAAGRPSCPSHTNTDEGQPQTFSHELAVPLHANVQNSEPLPSLTVPRGTRRGLVMERKKGRTASLSDSSAFLTLPRWHP</sequence>
<dbReference type="EMBL" id="RJVU01020258">
    <property type="protein sequence ID" value="ROL50387.1"/>
    <property type="molecule type" value="Genomic_DNA"/>
</dbReference>
<dbReference type="Proteomes" id="UP000281406">
    <property type="component" value="Unassembled WGS sequence"/>
</dbReference>
<organism evidence="1 2">
    <name type="scientific">Anabarilius grahami</name>
    <name type="common">Kanglang fish</name>
    <name type="synonym">Barilius grahami</name>
    <dbReference type="NCBI Taxonomy" id="495550"/>
    <lineage>
        <taxon>Eukaryota</taxon>
        <taxon>Metazoa</taxon>
        <taxon>Chordata</taxon>
        <taxon>Craniata</taxon>
        <taxon>Vertebrata</taxon>
        <taxon>Euteleostomi</taxon>
        <taxon>Actinopterygii</taxon>
        <taxon>Neopterygii</taxon>
        <taxon>Teleostei</taxon>
        <taxon>Ostariophysi</taxon>
        <taxon>Cypriniformes</taxon>
        <taxon>Xenocyprididae</taxon>
        <taxon>Xenocypridinae</taxon>
        <taxon>Xenocypridinae incertae sedis</taxon>
        <taxon>Anabarilius</taxon>
    </lineage>
</organism>
<evidence type="ECO:0000313" key="1">
    <source>
        <dbReference type="EMBL" id="ROL50387.1"/>
    </source>
</evidence>